<reference evidence="4" key="1">
    <citation type="journal article" date="2014" name="Int. J. Syst. Evol. Microbiol.">
        <title>Complete genome sequence of Corynebacterium casei LMG S-19264T (=DSM 44701T), isolated from a smear-ripened cheese.</title>
        <authorList>
            <consortium name="US DOE Joint Genome Institute (JGI-PGF)"/>
            <person name="Walter F."/>
            <person name="Albersmeier A."/>
            <person name="Kalinowski J."/>
            <person name="Ruckert C."/>
        </authorList>
    </citation>
    <scope>NUCLEOTIDE SEQUENCE</scope>
    <source>
        <strain evidence="4">CGMCC 1.16067</strain>
    </source>
</reference>
<feature type="domain" description="Mce/MlaD" evidence="2">
    <location>
        <begin position="38"/>
        <end position="112"/>
    </location>
</feature>
<dbReference type="PANTHER" id="PTHR33371:SF4">
    <property type="entry name" value="INTERMEMBRANE PHOSPHOLIPID TRANSPORT SYSTEM BINDING PROTEIN MLAD"/>
    <property type="match status" value="1"/>
</dbReference>
<evidence type="ECO:0000259" key="3">
    <source>
        <dbReference type="Pfam" id="PF11887"/>
    </source>
</evidence>
<protein>
    <submittedName>
        <fullName evidence="4">ABC transporter substrate-binding protein</fullName>
    </submittedName>
</protein>
<name>A0A917F077_9ACTN</name>
<evidence type="ECO:0000313" key="5">
    <source>
        <dbReference type="Proteomes" id="UP000649179"/>
    </source>
</evidence>
<reference evidence="4" key="2">
    <citation type="submission" date="2020-09" db="EMBL/GenBank/DDBJ databases">
        <authorList>
            <person name="Sun Q."/>
            <person name="Zhou Y."/>
        </authorList>
    </citation>
    <scope>NUCLEOTIDE SEQUENCE</scope>
    <source>
        <strain evidence="4">CGMCC 1.16067</strain>
    </source>
</reference>
<accession>A0A917F077</accession>
<dbReference type="NCBIfam" id="TIGR00996">
    <property type="entry name" value="Mtu_fam_mce"/>
    <property type="match status" value="1"/>
</dbReference>
<gene>
    <name evidence="4" type="ORF">GCM10011519_08800</name>
</gene>
<dbReference type="InterPro" id="IPR003399">
    <property type="entry name" value="Mce/MlaD"/>
</dbReference>
<sequence length="371" mass="39474">MSGILRGLARSRVLLVALVVLAVALVAVGWRLVTRQDPTRVTAMFSNSVGLYPGSDVRVLGLPVGTVTKITPVGKEVRVSMDVDPDQKVAADTGAAIVAPTLVSDRYVQFTEPWDTGSASMRSGAFIPESRTATPVEVDELYKSLDDLSKALGPNGANKDGSLSRLVKVGADNLDGNGQKINTVLREFGKLTGTLSGSDDDLFDTVSNLKDFNDTLAANDRGVAKVNDQLADVTGYLAEDRTDLQDAVKNLGAALAVIDDFIRENRDNLTASVTKLIGPTRTLVRQQDSLEESVRDLPLALQNFLKTYDAKNGQLQTRLNLNELSVWAGAAQQPAPTATPNSKAKAAGKRVATTQDAPVPPVLLPGLGEDR</sequence>
<dbReference type="Pfam" id="PF02470">
    <property type="entry name" value="MlaD"/>
    <property type="match status" value="1"/>
</dbReference>
<dbReference type="RefSeq" id="WP_229660588.1">
    <property type="nucleotide sequence ID" value="NZ_BMKQ01000001.1"/>
</dbReference>
<evidence type="ECO:0000256" key="1">
    <source>
        <dbReference type="SAM" id="MobiDB-lite"/>
    </source>
</evidence>
<dbReference type="PANTHER" id="PTHR33371">
    <property type="entry name" value="INTERMEMBRANE PHOSPHOLIPID TRANSPORT SYSTEM BINDING PROTEIN MLAD-RELATED"/>
    <property type="match status" value="1"/>
</dbReference>
<dbReference type="Proteomes" id="UP000649179">
    <property type="component" value="Unassembled WGS sequence"/>
</dbReference>
<dbReference type="AlphaFoldDB" id="A0A917F077"/>
<organism evidence="4 5">
    <name type="scientific">Marmoricola endophyticus</name>
    <dbReference type="NCBI Taxonomy" id="2040280"/>
    <lineage>
        <taxon>Bacteria</taxon>
        <taxon>Bacillati</taxon>
        <taxon>Actinomycetota</taxon>
        <taxon>Actinomycetes</taxon>
        <taxon>Propionibacteriales</taxon>
        <taxon>Nocardioidaceae</taxon>
        <taxon>Marmoricola</taxon>
    </lineage>
</organism>
<keyword evidence="5" id="KW-1185">Reference proteome</keyword>
<dbReference type="GO" id="GO:0005576">
    <property type="term" value="C:extracellular region"/>
    <property type="evidence" value="ECO:0007669"/>
    <property type="project" value="TreeGrafter"/>
</dbReference>
<dbReference type="InterPro" id="IPR005693">
    <property type="entry name" value="Mce"/>
</dbReference>
<feature type="domain" description="Mammalian cell entry C-terminal" evidence="3">
    <location>
        <begin position="120"/>
        <end position="298"/>
    </location>
</feature>
<feature type="region of interest" description="Disordered" evidence="1">
    <location>
        <begin position="332"/>
        <end position="371"/>
    </location>
</feature>
<dbReference type="InterPro" id="IPR052336">
    <property type="entry name" value="MlaD_Phospholipid_Transporter"/>
</dbReference>
<evidence type="ECO:0000313" key="4">
    <source>
        <dbReference type="EMBL" id="GGF37483.1"/>
    </source>
</evidence>
<proteinExistence type="predicted"/>
<comment type="caution">
    <text evidence="4">The sequence shown here is derived from an EMBL/GenBank/DDBJ whole genome shotgun (WGS) entry which is preliminary data.</text>
</comment>
<dbReference type="Pfam" id="PF11887">
    <property type="entry name" value="Mce4_CUP1"/>
    <property type="match status" value="1"/>
</dbReference>
<dbReference type="InterPro" id="IPR024516">
    <property type="entry name" value="Mce_C"/>
</dbReference>
<evidence type="ECO:0000259" key="2">
    <source>
        <dbReference type="Pfam" id="PF02470"/>
    </source>
</evidence>
<dbReference type="EMBL" id="BMKQ01000001">
    <property type="protein sequence ID" value="GGF37483.1"/>
    <property type="molecule type" value="Genomic_DNA"/>
</dbReference>